<proteinExistence type="predicted"/>
<evidence type="ECO:0000256" key="1">
    <source>
        <dbReference type="SAM" id="MobiDB-lite"/>
    </source>
</evidence>
<keyword evidence="3" id="KW-1185">Reference proteome</keyword>
<feature type="region of interest" description="Disordered" evidence="1">
    <location>
        <begin position="38"/>
        <end position="63"/>
    </location>
</feature>
<protein>
    <submittedName>
        <fullName evidence="2">Uncharacterized protein</fullName>
    </submittedName>
</protein>
<dbReference type="AlphaFoldDB" id="A0A6A6DFC5"/>
<evidence type="ECO:0000313" key="2">
    <source>
        <dbReference type="EMBL" id="KAF2178191.1"/>
    </source>
</evidence>
<reference evidence="2" key="1">
    <citation type="journal article" date="2020" name="Stud. Mycol.">
        <title>101 Dothideomycetes genomes: a test case for predicting lifestyles and emergence of pathogens.</title>
        <authorList>
            <person name="Haridas S."/>
            <person name="Albert R."/>
            <person name="Binder M."/>
            <person name="Bloem J."/>
            <person name="Labutti K."/>
            <person name="Salamov A."/>
            <person name="Andreopoulos B."/>
            <person name="Baker S."/>
            <person name="Barry K."/>
            <person name="Bills G."/>
            <person name="Bluhm B."/>
            <person name="Cannon C."/>
            <person name="Castanera R."/>
            <person name="Culley D."/>
            <person name="Daum C."/>
            <person name="Ezra D."/>
            <person name="Gonzalez J."/>
            <person name="Henrissat B."/>
            <person name="Kuo A."/>
            <person name="Liang C."/>
            <person name="Lipzen A."/>
            <person name="Lutzoni F."/>
            <person name="Magnuson J."/>
            <person name="Mondo S."/>
            <person name="Nolan M."/>
            <person name="Ohm R."/>
            <person name="Pangilinan J."/>
            <person name="Park H.-J."/>
            <person name="Ramirez L."/>
            <person name="Alfaro M."/>
            <person name="Sun H."/>
            <person name="Tritt A."/>
            <person name="Yoshinaga Y."/>
            <person name="Zwiers L.-H."/>
            <person name="Turgeon B."/>
            <person name="Goodwin S."/>
            <person name="Spatafora J."/>
            <person name="Crous P."/>
            <person name="Grigoriev I."/>
        </authorList>
    </citation>
    <scope>NUCLEOTIDE SEQUENCE</scope>
    <source>
        <strain evidence="2">CBS 207.26</strain>
    </source>
</reference>
<sequence>MPCILVKIDLARLVEAERREKCIQVVDKGRHKHVEKRAFKSSTRVGTRTSRKGYSNRQQGLAQERREKGIQIVDKGWHKNVEKRVFKSSTRVGTRMSRKGYLNRRQGLAQKRREKSVQVVDKGWRKHVEFDRSSALREAF</sequence>
<dbReference type="EMBL" id="ML994676">
    <property type="protein sequence ID" value="KAF2178191.1"/>
    <property type="molecule type" value="Genomic_DNA"/>
</dbReference>
<organism evidence="2 3">
    <name type="scientific">Zopfia rhizophila CBS 207.26</name>
    <dbReference type="NCBI Taxonomy" id="1314779"/>
    <lineage>
        <taxon>Eukaryota</taxon>
        <taxon>Fungi</taxon>
        <taxon>Dikarya</taxon>
        <taxon>Ascomycota</taxon>
        <taxon>Pezizomycotina</taxon>
        <taxon>Dothideomycetes</taxon>
        <taxon>Dothideomycetes incertae sedis</taxon>
        <taxon>Zopfiaceae</taxon>
        <taxon>Zopfia</taxon>
    </lineage>
</organism>
<name>A0A6A6DFC5_9PEZI</name>
<dbReference type="Proteomes" id="UP000800200">
    <property type="component" value="Unassembled WGS sequence"/>
</dbReference>
<gene>
    <name evidence="2" type="ORF">K469DRAFT_333282</name>
</gene>
<feature type="compositionally biased region" description="Polar residues" evidence="1">
    <location>
        <begin position="40"/>
        <end position="61"/>
    </location>
</feature>
<accession>A0A6A6DFC5</accession>
<evidence type="ECO:0000313" key="3">
    <source>
        <dbReference type="Proteomes" id="UP000800200"/>
    </source>
</evidence>